<dbReference type="Gene3D" id="3.40.50.720">
    <property type="entry name" value="NAD(P)-binding Rossmann-like Domain"/>
    <property type="match status" value="1"/>
</dbReference>
<dbReference type="InterPro" id="IPR036291">
    <property type="entry name" value="NAD(P)-bd_dom_sf"/>
</dbReference>
<keyword evidence="6" id="KW-1185">Reference proteome</keyword>
<dbReference type="FunFam" id="3.40.50.720:FF:000084">
    <property type="entry name" value="Short-chain dehydrogenase reductase"/>
    <property type="match status" value="1"/>
</dbReference>
<dbReference type="InterPro" id="IPR051122">
    <property type="entry name" value="SDR_DHRS6-like"/>
</dbReference>
<keyword evidence="3" id="KW-0175">Coiled coil</keyword>
<dbReference type="GO" id="GO:0008206">
    <property type="term" value="P:bile acid metabolic process"/>
    <property type="evidence" value="ECO:0007669"/>
    <property type="project" value="UniProtKB-ARBA"/>
</dbReference>
<dbReference type="Pfam" id="PF13561">
    <property type="entry name" value="adh_short_C2"/>
    <property type="match status" value="1"/>
</dbReference>
<comment type="similarity">
    <text evidence="1">Belongs to the short-chain dehydrogenases/reductases (SDR) family.</text>
</comment>
<evidence type="ECO:0000256" key="2">
    <source>
        <dbReference type="ARBA" id="ARBA00023002"/>
    </source>
</evidence>
<dbReference type="InterPro" id="IPR002347">
    <property type="entry name" value="SDR_fam"/>
</dbReference>
<evidence type="ECO:0000313" key="6">
    <source>
        <dbReference type="Proteomes" id="UP000062160"/>
    </source>
</evidence>
<dbReference type="CDD" id="cd05233">
    <property type="entry name" value="SDR_c"/>
    <property type="match status" value="1"/>
</dbReference>
<name>A0A0U9HCP0_9FIRM</name>
<dbReference type="InterPro" id="IPR057326">
    <property type="entry name" value="KR_dom"/>
</dbReference>
<dbReference type="PRINTS" id="PR00081">
    <property type="entry name" value="GDHRDH"/>
</dbReference>
<dbReference type="Proteomes" id="UP000062160">
    <property type="component" value="Unassembled WGS sequence"/>
</dbReference>
<sequence length="276" mass="29418">MGRRLNECRPSCELTIIGGVAVVFNPMSLEGKRILVTGASSGIGRETAIILSKLGAEVVLLARNRERLEETCRELEGSGHSIYEYDLEQLDGIPELLKTIAAEQGRLSGVFHAAGIEATIPLNIIKEKKIEPVFKTSAFAALMIAKGLSHKDVKQETSSLVVMSSAAGLTGNNGISLYSASKAAVDGAVRALAVELAPKNIRVNSIAAGLVKTKMYEDLVNRAPGEAIKRKMERYPLGFGLPEDVAMAAAFLLSDASKWITGTTMVVDGGFTISKE</sequence>
<dbReference type="PANTHER" id="PTHR43477">
    <property type="entry name" value="DIHYDROANTICAPSIN 7-DEHYDROGENASE"/>
    <property type="match status" value="1"/>
</dbReference>
<evidence type="ECO:0000256" key="1">
    <source>
        <dbReference type="ARBA" id="ARBA00006484"/>
    </source>
</evidence>
<dbReference type="AlphaFoldDB" id="A0A0U9HCP0"/>
<evidence type="ECO:0000256" key="3">
    <source>
        <dbReference type="SAM" id="Coils"/>
    </source>
</evidence>
<gene>
    <name evidence="5" type="ORF">TSYNT_5416</name>
</gene>
<dbReference type="SUPFAM" id="SSF51735">
    <property type="entry name" value="NAD(P)-binding Rossmann-fold domains"/>
    <property type="match status" value="1"/>
</dbReference>
<proteinExistence type="inferred from homology"/>
<dbReference type="PANTHER" id="PTHR43477:SF1">
    <property type="entry name" value="DIHYDROANTICAPSIN 7-DEHYDROGENASE"/>
    <property type="match status" value="1"/>
</dbReference>
<protein>
    <submittedName>
        <fullName evidence="5">NAD(P)-dependent dehydrogenase, short-chain alcohol dehydrogenase family</fullName>
    </submittedName>
</protein>
<evidence type="ECO:0000259" key="4">
    <source>
        <dbReference type="SMART" id="SM00822"/>
    </source>
</evidence>
<dbReference type="STRING" id="224999.GCA_001485475_00568"/>
<feature type="coiled-coil region" evidence="3">
    <location>
        <begin position="51"/>
        <end position="78"/>
    </location>
</feature>
<dbReference type="GO" id="GO:0016491">
    <property type="term" value="F:oxidoreductase activity"/>
    <property type="evidence" value="ECO:0007669"/>
    <property type="project" value="UniProtKB-KW"/>
</dbReference>
<feature type="domain" description="Ketoreductase" evidence="4">
    <location>
        <begin position="32"/>
        <end position="214"/>
    </location>
</feature>
<organism evidence="5">
    <name type="scientific">Tepidanaerobacter syntrophicus</name>
    <dbReference type="NCBI Taxonomy" id="224999"/>
    <lineage>
        <taxon>Bacteria</taxon>
        <taxon>Bacillati</taxon>
        <taxon>Bacillota</taxon>
        <taxon>Clostridia</taxon>
        <taxon>Thermosediminibacterales</taxon>
        <taxon>Tepidanaerobacteraceae</taxon>
        <taxon>Tepidanaerobacter</taxon>
    </lineage>
</organism>
<accession>A0A0U9HCP0</accession>
<dbReference type="EMBL" id="DF976999">
    <property type="protein sequence ID" value="GAQ24569.1"/>
    <property type="molecule type" value="Genomic_DNA"/>
</dbReference>
<evidence type="ECO:0000313" key="5">
    <source>
        <dbReference type="EMBL" id="GAQ24569.1"/>
    </source>
</evidence>
<dbReference type="SMART" id="SM00822">
    <property type="entry name" value="PKS_KR"/>
    <property type="match status" value="1"/>
</dbReference>
<reference evidence="5" key="1">
    <citation type="journal article" date="2016" name="Genome Announc.">
        <title>Draft Genome Sequence of the Syntrophic Lactate-Degrading Bacterium Tepidanaerobacter syntrophicus JLT.</title>
        <authorList>
            <person name="Matsuura N."/>
            <person name="Ohashi A."/>
            <person name="Tourlousse D.M."/>
            <person name="Sekiguchi Y."/>
        </authorList>
    </citation>
    <scope>NUCLEOTIDE SEQUENCE [LARGE SCALE GENOMIC DNA]</scope>
    <source>
        <strain evidence="5">JL</strain>
    </source>
</reference>
<keyword evidence="2" id="KW-0560">Oxidoreductase</keyword>